<dbReference type="InterPro" id="IPR011712">
    <property type="entry name" value="Sig_transdc_His_kin_sub3_dim/P"/>
</dbReference>
<evidence type="ECO:0000256" key="11">
    <source>
        <dbReference type="SAM" id="Phobius"/>
    </source>
</evidence>
<dbReference type="Pfam" id="PF07730">
    <property type="entry name" value="HisKA_3"/>
    <property type="match status" value="1"/>
</dbReference>
<keyword evidence="6 14" id="KW-0418">Kinase</keyword>
<evidence type="ECO:0000313" key="14">
    <source>
        <dbReference type="EMBL" id="ROZ62675.1"/>
    </source>
</evidence>
<dbReference type="OrthoDB" id="227596at2"/>
<comment type="caution">
    <text evidence="14">The sequence shown here is derived from an EMBL/GenBank/DDBJ whole genome shotgun (WGS) entry which is preliminary data.</text>
</comment>
<evidence type="ECO:0000259" key="12">
    <source>
        <dbReference type="Pfam" id="PF07730"/>
    </source>
</evidence>
<evidence type="ECO:0000256" key="6">
    <source>
        <dbReference type="ARBA" id="ARBA00022777"/>
    </source>
</evidence>
<dbReference type="GO" id="GO:0005524">
    <property type="term" value="F:ATP binding"/>
    <property type="evidence" value="ECO:0007669"/>
    <property type="project" value="UniProtKB-KW"/>
</dbReference>
<dbReference type="InterPro" id="IPR036890">
    <property type="entry name" value="HATPase_C_sf"/>
</dbReference>
<dbReference type="AlphaFoldDB" id="A0A3N3ZP19"/>
<feature type="transmembrane region" description="Helical" evidence="11">
    <location>
        <begin position="143"/>
        <end position="164"/>
    </location>
</feature>
<feature type="coiled-coil region" evidence="9">
    <location>
        <begin position="167"/>
        <end position="194"/>
    </location>
</feature>
<dbReference type="CDD" id="cd16917">
    <property type="entry name" value="HATPase_UhpB-NarQ-NarX-like"/>
    <property type="match status" value="1"/>
</dbReference>
<evidence type="ECO:0000259" key="13">
    <source>
        <dbReference type="Pfam" id="PF23539"/>
    </source>
</evidence>
<sequence>MRPHLAIARWTEQHEVATNAVVVSVLMFFTVLGSVSGGWGQFIGAALVGVPVYLRIGRPVTAALLVALATVISTVALGVWPVATGFWAVPMVIHRVAARSQRSHRLGVLGLALVVALVVSLVSPLWSEPMIAPGSIAFGGTDWWMAVLVMTPFVWLVVITSYLLGDVKRVRWEREQAEAQRAQALADRAEALAAWAHRLEIERDQEVRLAAQDERTRIAREMHDVVAHSLSVVITQADGARYASAADPTAAVETLERISTTARGSLTEMRRLLGVLRTDDAQQVTPVPGTADVPDLVQGVRQSGLPVDLTLPEDPEALSRLPAGASLALYRLVQEGLTNVLKHCPKATGASVVLRSGHGWAEAQVVNDGLLAAQDSQAAQDSRSANRHGPSDDATHRPIPSSGQGLRGLAERLGVYGGQLEATPSRDNADQWVIRGWVTTDDQRQDLP</sequence>
<feature type="region of interest" description="Disordered" evidence="10">
    <location>
        <begin position="374"/>
        <end position="406"/>
    </location>
</feature>
<keyword evidence="3" id="KW-0597">Phosphoprotein</keyword>
<dbReference type="GO" id="GO:0000155">
    <property type="term" value="F:phosphorelay sensor kinase activity"/>
    <property type="evidence" value="ECO:0007669"/>
    <property type="project" value="InterPro"/>
</dbReference>
<keyword evidence="8" id="KW-0902">Two-component regulatory system</keyword>
<dbReference type="SUPFAM" id="SSF55874">
    <property type="entry name" value="ATPase domain of HSP90 chaperone/DNA topoisomerase II/histidine kinase"/>
    <property type="match status" value="1"/>
</dbReference>
<feature type="domain" description="DUF7134" evidence="13">
    <location>
        <begin position="8"/>
        <end position="171"/>
    </location>
</feature>
<accession>A0A3N3ZP19</accession>
<dbReference type="InterPro" id="IPR055558">
    <property type="entry name" value="DUF7134"/>
</dbReference>
<evidence type="ECO:0000256" key="2">
    <source>
        <dbReference type="ARBA" id="ARBA00012438"/>
    </source>
</evidence>
<evidence type="ECO:0000256" key="4">
    <source>
        <dbReference type="ARBA" id="ARBA00022679"/>
    </source>
</evidence>
<evidence type="ECO:0000256" key="3">
    <source>
        <dbReference type="ARBA" id="ARBA00022553"/>
    </source>
</evidence>
<evidence type="ECO:0000256" key="1">
    <source>
        <dbReference type="ARBA" id="ARBA00000085"/>
    </source>
</evidence>
<reference evidence="14 15" key="1">
    <citation type="submission" date="2018-10" db="EMBL/GenBank/DDBJ databases">
        <title>Kocuria sp. M5W7-7, whole genome shotgun sequence.</title>
        <authorList>
            <person name="Tuo L."/>
        </authorList>
    </citation>
    <scope>NUCLEOTIDE SEQUENCE [LARGE SCALE GENOMIC DNA]</scope>
    <source>
        <strain evidence="14 15">M5W7-7</strain>
    </source>
</reference>
<evidence type="ECO:0000256" key="5">
    <source>
        <dbReference type="ARBA" id="ARBA00022741"/>
    </source>
</evidence>
<keyword evidence="15" id="KW-1185">Reference proteome</keyword>
<dbReference type="Pfam" id="PF23539">
    <property type="entry name" value="DUF7134"/>
    <property type="match status" value="1"/>
</dbReference>
<evidence type="ECO:0000256" key="9">
    <source>
        <dbReference type="SAM" id="Coils"/>
    </source>
</evidence>
<gene>
    <name evidence="14" type="ORF">EDL96_09415</name>
</gene>
<evidence type="ECO:0000256" key="10">
    <source>
        <dbReference type="SAM" id="MobiDB-lite"/>
    </source>
</evidence>
<dbReference type="PANTHER" id="PTHR24421">
    <property type="entry name" value="NITRATE/NITRITE SENSOR PROTEIN NARX-RELATED"/>
    <property type="match status" value="1"/>
</dbReference>
<dbReference type="GO" id="GO:0016020">
    <property type="term" value="C:membrane"/>
    <property type="evidence" value="ECO:0007669"/>
    <property type="project" value="InterPro"/>
</dbReference>
<name>A0A3N3ZP19_9MICC</name>
<dbReference type="RefSeq" id="WP_123825535.1">
    <property type="nucleotide sequence ID" value="NZ_RKMF01000011.1"/>
</dbReference>
<dbReference type="Gene3D" id="3.30.565.10">
    <property type="entry name" value="Histidine kinase-like ATPase, C-terminal domain"/>
    <property type="match status" value="1"/>
</dbReference>
<evidence type="ECO:0000313" key="15">
    <source>
        <dbReference type="Proteomes" id="UP000270616"/>
    </source>
</evidence>
<feature type="transmembrane region" description="Helical" evidence="11">
    <location>
        <begin position="21"/>
        <end position="54"/>
    </location>
</feature>
<dbReference type="EMBL" id="RKMF01000011">
    <property type="protein sequence ID" value="ROZ62675.1"/>
    <property type="molecule type" value="Genomic_DNA"/>
</dbReference>
<dbReference type="InterPro" id="IPR050482">
    <property type="entry name" value="Sensor_HK_TwoCompSys"/>
</dbReference>
<feature type="transmembrane region" description="Helical" evidence="11">
    <location>
        <begin position="105"/>
        <end position="123"/>
    </location>
</feature>
<dbReference type="Proteomes" id="UP000270616">
    <property type="component" value="Unassembled WGS sequence"/>
</dbReference>
<dbReference type="GO" id="GO:0046983">
    <property type="term" value="F:protein dimerization activity"/>
    <property type="evidence" value="ECO:0007669"/>
    <property type="project" value="InterPro"/>
</dbReference>
<feature type="transmembrane region" description="Helical" evidence="11">
    <location>
        <begin position="60"/>
        <end position="93"/>
    </location>
</feature>
<evidence type="ECO:0000256" key="8">
    <source>
        <dbReference type="ARBA" id="ARBA00023012"/>
    </source>
</evidence>
<protein>
    <recommendedName>
        <fullName evidence="2">histidine kinase</fullName>
        <ecNumber evidence="2">2.7.13.3</ecNumber>
    </recommendedName>
</protein>
<proteinExistence type="predicted"/>
<dbReference type="EC" id="2.7.13.3" evidence="2"/>
<keyword evidence="9" id="KW-0175">Coiled coil</keyword>
<keyword evidence="5" id="KW-0547">Nucleotide-binding</keyword>
<comment type="catalytic activity">
    <reaction evidence="1">
        <text>ATP + protein L-histidine = ADP + protein N-phospho-L-histidine.</text>
        <dbReference type="EC" id="2.7.13.3"/>
    </reaction>
</comment>
<keyword evidence="7" id="KW-0067">ATP-binding</keyword>
<feature type="compositionally biased region" description="Low complexity" evidence="10">
    <location>
        <begin position="374"/>
        <end position="383"/>
    </location>
</feature>
<dbReference type="Gene3D" id="1.20.5.1930">
    <property type="match status" value="1"/>
</dbReference>
<keyword evidence="11" id="KW-0472">Membrane</keyword>
<evidence type="ECO:0000256" key="7">
    <source>
        <dbReference type="ARBA" id="ARBA00022840"/>
    </source>
</evidence>
<keyword evidence="4" id="KW-0808">Transferase</keyword>
<organism evidence="14 15">
    <name type="scientific">Kocuria soli</name>
    <dbReference type="NCBI Taxonomy" id="2485125"/>
    <lineage>
        <taxon>Bacteria</taxon>
        <taxon>Bacillati</taxon>
        <taxon>Actinomycetota</taxon>
        <taxon>Actinomycetes</taxon>
        <taxon>Micrococcales</taxon>
        <taxon>Micrococcaceae</taxon>
        <taxon>Kocuria</taxon>
    </lineage>
</organism>
<feature type="domain" description="Signal transduction histidine kinase subgroup 3 dimerisation and phosphoacceptor" evidence="12">
    <location>
        <begin position="214"/>
        <end position="280"/>
    </location>
</feature>
<dbReference type="PANTHER" id="PTHR24421:SF10">
    <property type="entry name" value="NITRATE_NITRITE SENSOR PROTEIN NARQ"/>
    <property type="match status" value="1"/>
</dbReference>
<keyword evidence="11" id="KW-0812">Transmembrane</keyword>
<keyword evidence="11" id="KW-1133">Transmembrane helix</keyword>